<name>A0ABW4CMF7_9LACO</name>
<comment type="caution">
    <text evidence="2">The sequence shown here is derived from an EMBL/GenBank/DDBJ whole genome shotgun (WGS) entry which is preliminary data.</text>
</comment>
<accession>A0ABW4CMF7</accession>
<sequence>MKKTFKKALALAFIPLLLLTACSQPQTTTTTSTSSTTSTQTATPASMMAAIKDLGLPISNQQALDENALAKLASQVGGDLTSAATFTNDTGIKFMILIAKSSADATAVRSYYAGQNWHVTSDPSRRIVFAAERTLKQSWFDKYKVPVLRS</sequence>
<dbReference type="EMBL" id="JBHTOG010000004">
    <property type="protein sequence ID" value="MFD1431344.1"/>
    <property type="molecule type" value="Genomic_DNA"/>
</dbReference>
<evidence type="ECO:0008006" key="4">
    <source>
        <dbReference type="Google" id="ProtNLM"/>
    </source>
</evidence>
<gene>
    <name evidence="2" type="ORF">ACFQ47_01295</name>
</gene>
<proteinExistence type="predicted"/>
<evidence type="ECO:0000313" key="2">
    <source>
        <dbReference type="EMBL" id="MFD1431344.1"/>
    </source>
</evidence>
<evidence type="ECO:0000256" key="1">
    <source>
        <dbReference type="SAM" id="SignalP"/>
    </source>
</evidence>
<keyword evidence="1" id="KW-0732">Signal</keyword>
<dbReference type="Proteomes" id="UP001597192">
    <property type="component" value="Unassembled WGS sequence"/>
</dbReference>
<reference evidence="3" key="1">
    <citation type="journal article" date="2019" name="Int. J. Syst. Evol. Microbiol.">
        <title>The Global Catalogue of Microorganisms (GCM) 10K type strain sequencing project: providing services to taxonomists for standard genome sequencing and annotation.</title>
        <authorList>
            <consortium name="The Broad Institute Genomics Platform"/>
            <consortium name="The Broad Institute Genome Sequencing Center for Infectious Disease"/>
            <person name="Wu L."/>
            <person name="Ma J."/>
        </authorList>
    </citation>
    <scope>NUCLEOTIDE SEQUENCE [LARGE SCALE GENOMIC DNA]</scope>
    <source>
        <strain evidence="3">CCM 8947</strain>
    </source>
</reference>
<dbReference type="RefSeq" id="WP_125697266.1">
    <property type="nucleotide sequence ID" value="NZ_JBHTOG010000004.1"/>
</dbReference>
<feature type="chain" id="PRO_5046008107" description="Lipoprotein" evidence="1">
    <location>
        <begin position="24"/>
        <end position="150"/>
    </location>
</feature>
<dbReference type="PROSITE" id="PS51257">
    <property type="entry name" value="PROKAR_LIPOPROTEIN"/>
    <property type="match status" value="1"/>
</dbReference>
<evidence type="ECO:0000313" key="3">
    <source>
        <dbReference type="Proteomes" id="UP001597192"/>
    </source>
</evidence>
<feature type="signal peptide" evidence="1">
    <location>
        <begin position="1"/>
        <end position="23"/>
    </location>
</feature>
<protein>
    <recommendedName>
        <fullName evidence="4">Lipoprotein</fullName>
    </recommendedName>
</protein>
<keyword evidence="3" id="KW-1185">Reference proteome</keyword>
<organism evidence="2 3">
    <name type="scientific">Lacticaseibacillus yichunensis</name>
    <dbReference type="NCBI Taxonomy" id="2486015"/>
    <lineage>
        <taxon>Bacteria</taxon>
        <taxon>Bacillati</taxon>
        <taxon>Bacillota</taxon>
        <taxon>Bacilli</taxon>
        <taxon>Lactobacillales</taxon>
        <taxon>Lactobacillaceae</taxon>
        <taxon>Lacticaseibacillus</taxon>
    </lineage>
</organism>